<evidence type="ECO:0008006" key="2">
    <source>
        <dbReference type="Google" id="ProtNLM"/>
    </source>
</evidence>
<accession>K2BDC5</accession>
<dbReference type="EMBL" id="AMFJ01021595">
    <property type="protein sequence ID" value="EKD66778.1"/>
    <property type="molecule type" value="Genomic_DNA"/>
</dbReference>
<protein>
    <recommendedName>
        <fullName evidence="2">Thioredoxin domain-containing protein</fullName>
    </recommendedName>
</protein>
<dbReference type="Gene3D" id="3.40.30.10">
    <property type="entry name" value="Glutaredoxin"/>
    <property type="match status" value="1"/>
</dbReference>
<dbReference type="SUPFAM" id="SSF52833">
    <property type="entry name" value="Thioredoxin-like"/>
    <property type="match status" value="1"/>
</dbReference>
<gene>
    <name evidence="1" type="ORF">ACD_49C00009G0003</name>
</gene>
<reference evidence="1" key="1">
    <citation type="journal article" date="2012" name="Science">
        <title>Fermentation, hydrogen, and sulfur metabolism in multiple uncultivated bacterial phyla.</title>
        <authorList>
            <person name="Wrighton K.C."/>
            <person name="Thomas B.C."/>
            <person name="Sharon I."/>
            <person name="Miller C.S."/>
            <person name="Castelle C.J."/>
            <person name="VerBerkmoes N.C."/>
            <person name="Wilkins M.J."/>
            <person name="Hettich R.L."/>
            <person name="Lipton M.S."/>
            <person name="Williams K.H."/>
            <person name="Long P.E."/>
            <person name="Banfield J.F."/>
        </authorList>
    </citation>
    <scope>NUCLEOTIDE SEQUENCE [LARGE SCALE GENOMIC DNA]</scope>
</reference>
<organism evidence="1">
    <name type="scientific">uncultured bacterium</name>
    <name type="common">gcode 4</name>
    <dbReference type="NCBI Taxonomy" id="1234023"/>
    <lineage>
        <taxon>Bacteria</taxon>
        <taxon>environmental samples</taxon>
    </lineage>
</organism>
<comment type="caution">
    <text evidence="1">The sequence shown here is derived from an EMBL/GenBank/DDBJ whole genome shotgun (WGS) entry which is preliminary data.</text>
</comment>
<sequence length="239" mass="27914">MWMRDKAQWIWAKTLDLGKLVWSKVSTLAEAKVWEIKGKVCKSIDEVKKGDIWTQTRVIWEEIAELGSMVWDKVSQTIENAREKLWKTEIWAKSLEIWDDIVDLVRLFWEEFINLAKELQAEIIEIYNEIICEWLNTSSIALNNLDDFKEVQYKETLAMLFLGNDTNSSKITKTIPLTLVKSISKKVTLKTCDINKAMAVSDLFWVRKSPAVVIYKNGQPYKKIEKLKEVKAYLNNFEA</sequence>
<evidence type="ECO:0000313" key="1">
    <source>
        <dbReference type="EMBL" id="EKD66778.1"/>
    </source>
</evidence>
<name>K2BDC5_9BACT</name>
<dbReference type="InterPro" id="IPR036249">
    <property type="entry name" value="Thioredoxin-like_sf"/>
</dbReference>
<dbReference type="AlphaFoldDB" id="K2BDC5"/>
<proteinExistence type="predicted"/>